<dbReference type="EMBL" id="CABVII010000004">
    <property type="protein sequence ID" value="VVO67425.1"/>
    <property type="molecule type" value="Genomic_DNA"/>
</dbReference>
<accession>A0A5E7HTQ2</accession>
<dbReference type="AlphaFoldDB" id="A0A5E7HTQ2"/>
<organism evidence="1 2">
    <name type="scientific">Pseudomonas fluorescens</name>
    <dbReference type="NCBI Taxonomy" id="294"/>
    <lineage>
        <taxon>Bacteria</taxon>
        <taxon>Pseudomonadati</taxon>
        <taxon>Pseudomonadota</taxon>
        <taxon>Gammaproteobacteria</taxon>
        <taxon>Pseudomonadales</taxon>
        <taxon>Pseudomonadaceae</taxon>
        <taxon>Pseudomonas</taxon>
    </lineage>
</organism>
<reference evidence="1 2" key="1">
    <citation type="submission" date="2019-09" db="EMBL/GenBank/DDBJ databases">
        <authorList>
            <person name="Chandra G."/>
            <person name="Truman W A."/>
        </authorList>
    </citation>
    <scope>NUCLEOTIDE SEQUENCE [LARGE SCALE GENOMIC DNA]</scope>
    <source>
        <strain evidence="1">PS862</strain>
    </source>
</reference>
<evidence type="ECO:0000313" key="2">
    <source>
        <dbReference type="Proteomes" id="UP000385207"/>
    </source>
</evidence>
<name>A0A5E7HTQ2_PSEFL</name>
<gene>
    <name evidence="1" type="ORF">PS862_01147</name>
</gene>
<dbReference type="Proteomes" id="UP000385207">
    <property type="component" value="Unassembled WGS sequence"/>
</dbReference>
<sequence>MLQCSLTAKEGTFQVNTRDLIPQLFGRLHNISETVKYAGVVNDDVQFPKFIDSCLYQSFHLGLRTNICTYEYDLTAQSFDFCNRFSTGLRLDATDNCFYAGCGEVSRNGQANTGLSTGDNSYFTFQIKHHSPHVIKFSLIICARSR</sequence>
<protein>
    <submittedName>
        <fullName evidence="1">Uncharacterized protein</fullName>
    </submittedName>
</protein>
<proteinExistence type="predicted"/>
<evidence type="ECO:0000313" key="1">
    <source>
        <dbReference type="EMBL" id="VVO67425.1"/>
    </source>
</evidence>